<dbReference type="RefSeq" id="XP_034101562.2">
    <property type="nucleotide sequence ID" value="XM_034245671.2"/>
</dbReference>
<sequence length="155" mass="17331">MYRKCLPLLFLNILIISVDSYYVDNRIIGGQDVTIEEAPWQIALLLNNEFICGGSIYSELFVITAAHCVVEKPEQQFQIRAGSTNYNEEGSLISITKTLCHEDYNSTRKINDIAVLLLKKPLKFSESIQAIRLAEKVPIRGVGQRSQAGDVAVTI</sequence>
<dbReference type="Proteomes" id="UP000515160">
    <property type="component" value="Chromosome 2L"/>
</dbReference>
<feature type="signal peptide" evidence="5">
    <location>
        <begin position="1"/>
        <end position="20"/>
    </location>
</feature>
<evidence type="ECO:0000256" key="3">
    <source>
        <dbReference type="ARBA" id="ARBA00022825"/>
    </source>
</evidence>
<evidence type="ECO:0000256" key="4">
    <source>
        <dbReference type="ARBA" id="ARBA00023157"/>
    </source>
</evidence>
<dbReference type="Gene3D" id="2.40.10.10">
    <property type="entry name" value="Trypsin-like serine proteases"/>
    <property type="match status" value="1"/>
</dbReference>
<dbReference type="PROSITE" id="PS50240">
    <property type="entry name" value="TRYPSIN_DOM"/>
    <property type="match status" value="1"/>
</dbReference>
<keyword evidence="5" id="KW-0732">Signal</keyword>
<dbReference type="PANTHER" id="PTHR24250">
    <property type="entry name" value="CHYMOTRYPSIN-RELATED"/>
    <property type="match status" value="1"/>
</dbReference>
<dbReference type="InterPro" id="IPR001254">
    <property type="entry name" value="Trypsin_dom"/>
</dbReference>
<evidence type="ECO:0000256" key="1">
    <source>
        <dbReference type="ARBA" id="ARBA00022670"/>
    </source>
</evidence>
<feature type="chain" id="PRO_5038976430" evidence="5">
    <location>
        <begin position="21"/>
        <end position="155"/>
    </location>
</feature>
<dbReference type="OrthoDB" id="7855698at2759"/>
<dbReference type="InterPro" id="IPR018114">
    <property type="entry name" value="TRYPSIN_HIS"/>
</dbReference>
<accession>A0A6P8XVE3</accession>
<dbReference type="GeneID" id="117566169"/>
<proteinExistence type="predicted"/>
<evidence type="ECO:0000256" key="2">
    <source>
        <dbReference type="ARBA" id="ARBA00022801"/>
    </source>
</evidence>
<dbReference type="Pfam" id="PF00089">
    <property type="entry name" value="Trypsin"/>
    <property type="match status" value="1"/>
</dbReference>
<dbReference type="SMART" id="SM00020">
    <property type="entry name" value="Tryp_SPc"/>
    <property type="match status" value="1"/>
</dbReference>
<dbReference type="InterPro" id="IPR001314">
    <property type="entry name" value="Peptidase_S1A"/>
</dbReference>
<evidence type="ECO:0000256" key="5">
    <source>
        <dbReference type="SAM" id="SignalP"/>
    </source>
</evidence>
<dbReference type="InterPro" id="IPR009003">
    <property type="entry name" value="Peptidase_S1_PA"/>
</dbReference>
<organism evidence="7 8">
    <name type="scientific">Drosophila albomicans</name>
    <name type="common">Fruit fly</name>
    <dbReference type="NCBI Taxonomy" id="7291"/>
    <lineage>
        <taxon>Eukaryota</taxon>
        <taxon>Metazoa</taxon>
        <taxon>Ecdysozoa</taxon>
        <taxon>Arthropoda</taxon>
        <taxon>Hexapoda</taxon>
        <taxon>Insecta</taxon>
        <taxon>Pterygota</taxon>
        <taxon>Neoptera</taxon>
        <taxon>Endopterygota</taxon>
        <taxon>Diptera</taxon>
        <taxon>Brachycera</taxon>
        <taxon>Muscomorpha</taxon>
        <taxon>Ephydroidea</taxon>
        <taxon>Drosophilidae</taxon>
        <taxon>Drosophila</taxon>
    </lineage>
</organism>
<keyword evidence="4" id="KW-1015">Disulfide bond</keyword>
<name>A0A6P8XVE3_DROAB</name>
<keyword evidence="2" id="KW-0378">Hydrolase</keyword>
<reference evidence="8" key="1">
    <citation type="submission" date="2025-08" db="UniProtKB">
        <authorList>
            <consortium name="RefSeq"/>
        </authorList>
    </citation>
    <scope>IDENTIFICATION</scope>
    <source>
        <strain evidence="8">15112-1751.03</strain>
        <tissue evidence="8">Whole Adult</tissue>
    </source>
</reference>
<gene>
    <name evidence="8" type="primary">LOC117566169</name>
</gene>
<evidence type="ECO:0000313" key="7">
    <source>
        <dbReference type="Proteomes" id="UP000515160"/>
    </source>
</evidence>
<dbReference type="PROSITE" id="PS00134">
    <property type="entry name" value="TRYPSIN_HIS"/>
    <property type="match status" value="1"/>
</dbReference>
<dbReference type="GO" id="GO:0006508">
    <property type="term" value="P:proteolysis"/>
    <property type="evidence" value="ECO:0007669"/>
    <property type="project" value="UniProtKB-KW"/>
</dbReference>
<dbReference type="FunFam" id="2.40.10.10:FF:000073">
    <property type="entry name" value="Trypsin alpha"/>
    <property type="match status" value="1"/>
</dbReference>
<keyword evidence="3" id="KW-0720">Serine protease</keyword>
<evidence type="ECO:0000259" key="6">
    <source>
        <dbReference type="PROSITE" id="PS50240"/>
    </source>
</evidence>
<dbReference type="PRINTS" id="PR00722">
    <property type="entry name" value="CHYMOTRYPSIN"/>
</dbReference>
<dbReference type="GO" id="GO:0004252">
    <property type="term" value="F:serine-type endopeptidase activity"/>
    <property type="evidence" value="ECO:0007669"/>
    <property type="project" value="InterPro"/>
</dbReference>
<feature type="domain" description="Peptidase S1" evidence="6">
    <location>
        <begin position="27"/>
        <end position="155"/>
    </location>
</feature>
<keyword evidence="7" id="KW-1185">Reference proteome</keyword>
<evidence type="ECO:0000313" key="8">
    <source>
        <dbReference type="RefSeq" id="XP_034101562.2"/>
    </source>
</evidence>
<protein>
    <submittedName>
        <fullName evidence="8">Trypsin alpha-like</fullName>
    </submittedName>
</protein>
<keyword evidence="1" id="KW-0645">Protease</keyword>
<dbReference type="AlphaFoldDB" id="A0A6P8XVE3"/>
<dbReference type="SUPFAM" id="SSF50494">
    <property type="entry name" value="Trypsin-like serine proteases"/>
    <property type="match status" value="1"/>
</dbReference>
<dbReference type="InterPro" id="IPR043504">
    <property type="entry name" value="Peptidase_S1_PA_chymotrypsin"/>
</dbReference>